<dbReference type="KEGG" id="xba:C7S18_16940"/>
<dbReference type="InterPro" id="IPR008881">
    <property type="entry name" value="Trigger_fac_ribosome-bd_bac"/>
</dbReference>
<evidence type="ECO:0000256" key="6">
    <source>
        <dbReference type="ARBA" id="ARBA00023110"/>
    </source>
</evidence>
<sequence>MQVSVEQLGALERRMTVRVPASRIEDQVKARLRELSQTVRIKGFRPGKVPAKVVEQRFGAQVRSDAVNDVVSSSFEQAVNEHKLRPAMMPSIARDPSAGAEEFGFVASFEVMPEINAIDLSQIELTHLESEVTDADVDRMIDTLRQQRRKWLPVDRAAGEGDMIVFEFSAEGDGIRTPAEGTDRAGTIIGSGALFKSLDEGLKGLSAGDEKTIPVTFPAEFREPALANKDGTFSVKILRVQASDLPALDESFAASFGVVSGGLDQFRQDVRANLEREMKNALQSRNKLHAVEHLVNTFPQADLPKTMIAAEANSMLRQAQEQAKRAGRDNEAPMDAEVFKDAARARVSASVLLDAIARHAELKLDHNRVNEALATIASTYEEPEQVIEMYTKDQQLMAGLRRRVIEDQVIDVIFAKAKTVPKQIGFAELMQPNA</sequence>
<dbReference type="GO" id="GO:0051083">
    <property type="term" value="P:'de novo' cotranslational protein folding"/>
    <property type="evidence" value="ECO:0007669"/>
    <property type="project" value="TreeGrafter"/>
</dbReference>
<reference evidence="15 16" key="1">
    <citation type="submission" date="2018-03" db="EMBL/GenBank/DDBJ databases">
        <title>Ahniella affigens gen. nov., sp. nov., a gammaproteobacterium isolated from sandy soil near a stream.</title>
        <authorList>
            <person name="Ko Y."/>
            <person name="Kim J.-H."/>
        </authorList>
    </citation>
    <scope>NUCLEOTIDE SEQUENCE [LARGE SCALE GENOMIC DNA]</scope>
    <source>
        <strain evidence="15 16">D13</strain>
    </source>
</reference>
<dbReference type="EMBL" id="CP027860">
    <property type="protein sequence ID" value="AVP98770.1"/>
    <property type="molecule type" value="Genomic_DNA"/>
</dbReference>
<dbReference type="NCBIfam" id="TIGR00115">
    <property type="entry name" value="tig"/>
    <property type="match status" value="1"/>
</dbReference>
<dbReference type="GO" id="GO:0005737">
    <property type="term" value="C:cytoplasm"/>
    <property type="evidence" value="ECO:0007669"/>
    <property type="project" value="UniProtKB-SubCell"/>
</dbReference>
<comment type="domain">
    <text evidence="11">Consists of 3 domains; the N-terminus binds the ribosome, the middle domain has PPIase activity, while the C-terminus has intrinsic chaperone activity on its own.</text>
</comment>
<dbReference type="GO" id="GO:0051301">
    <property type="term" value="P:cell division"/>
    <property type="evidence" value="ECO:0007669"/>
    <property type="project" value="UniProtKB-KW"/>
</dbReference>
<evidence type="ECO:0000256" key="2">
    <source>
        <dbReference type="ARBA" id="ARBA00005464"/>
    </source>
</evidence>
<evidence type="ECO:0000256" key="10">
    <source>
        <dbReference type="ARBA" id="ARBA00029986"/>
    </source>
</evidence>
<dbReference type="RefSeq" id="WP_106892689.1">
    <property type="nucleotide sequence ID" value="NZ_CP027860.1"/>
</dbReference>
<reference evidence="15 16" key="2">
    <citation type="submission" date="2018-03" db="EMBL/GenBank/DDBJ databases">
        <authorList>
            <person name="Keele B.F."/>
        </authorList>
    </citation>
    <scope>NUCLEOTIDE SEQUENCE [LARGE SCALE GENOMIC DNA]</scope>
    <source>
        <strain evidence="15 16">D13</strain>
    </source>
</reference>
<evidence type="ECO:0000259" key="14">
    <source>
        <dbReference type="Pfam" id="PF05698"/>
    </source>
</evidence>
<comment type="similarity">
    <text evidence="2 11">Belongs to the FKBP-type PPIase family. Tig subfamily.</text>
</comment>
<dbReference type="Gene3D" id="3.30.70.1050">
    <property type="entry name" value="Trigger factor ribosome-binding domain"/>
    <property type="match status" value="1"/>
</dbReference>
<dbReference type="Gene3D" id="1.10.3120.10">
    <property type="entry name" value="Trigger factor, C-terminal domain"/>
    <property type="match status" value="1"/>
</dbReference>
<dbReference type="InterPro" id="IPR008880">
    <property type="entry name" value="Trigger_fac_C"/>
</dbReference>
<feature type="domain" description="Trigger factor C-terminal" evidence="14">
    <location>
        <begin position="263"/>
        <end position="414"/>
    </location>
</feature>
<protein>
    <recommendedName>
        <fullName evidence="4 11">Trigger factor</fullName>
        <shortName evidence="11">TF</shortName>
        <ecNumber evidence="3 11">5.2.1.8</ecNumber>
    </recommendedName>
    <alternativeName>
        <fullName evidence="10 11">PPIase</fullName>
    </alternativeName>
</protein>
<proteinExistence type="inferred from homology"/>
<dbReference type="OrthoDB" id="9767721at2"/>
<evidence type="ECO:0000256" key="8">
    <source>
        <dbReference type="ARBA" id="ARBA00023235"/>
    </source>
</evidence>
<feature type="domain" description="Trigger factor ribosome-binding bacterial" evidence="13">
    <location>
        <begin position="1"/>
        <end position="144"/>
    </location>
</feature>
<organism evidence="15 16">
    <name type="scientific">Ahniella affigens</name>
    <dbReference type="NCBI Taxonomy" id="2021234"/>
    <lineage>
        <taxon>Bacteria</taxon>
        <taxon>Pseudomonadati</taxon>
        <taxon>Pseudomonadota</taxon>
        <taxon>Gammaproteobacteria</taxon>
        <taxon>Lysobacterales</taxon>
        <taxon>Rhodanobacteraceae</taxon>
        <taxon>Ahniella</taxon>
    </lineage>
</organism>
<dbReference type="EC" id="5.2.1.8" evidence="3 11"/>
<evidence type="ECO:0000313" key="16">
    <source>
        <dbReference type="Proteomes" id="UP000241074"/>
    </source>
</evidence>
<evidence type="ECO:0000256" key="7">
    <source>
        <dbReference type="ARBA" id="ARBA00023186"/>
    </source>
</evidence>
<comment type="function">
    <text evidence="11">Involved in protein export. Acts as a chaperone by maintaining the newly synthesized protein in an open conformation. Functions as a peptidyl-prolyl cis-trans isomerase.</text>
</comment>
<dbReference type="SUPFAM" id="SSF102735">
    <property type="entry name" value="Trigger factor ribosome-binding domain"/>
    <property type="match status" value="1"/>
</dbReference>
<dbReference type="PIRSF" id="PIRSF003095">
    <property type="entry name" value="Trigger_factor"/>
    <property type="match status" value="1"/>
</dbReference>
<keyword evidence="9 11" id="KW-0131">Cell cycle</keyword>
<feature type="coiled-coil region" evidence="12">
    <location>
        <begin position="271"/>
        <end position="329"/>
    </location>
</feature>
<evidence type="ECO:0000256" key="3">
    <source>
        <dbReference type="ARBA" id="ARBA00013194"/>
    </source>
</evidence>
<evidence type="ECO:0000256" key="11">
    <source>
        <dbReference type="HAMAP-Rule" id="MF_00303"/>
    </source>
</evidence>
<dbReference type="GO" id="GO:0015031">
    <property type="term" value="P:protein transport"/>
    <property type="evidence" value="ECO:0007669"/>
    <property type="project" value="UniProtKB-UniRule"/>
</dbReference>
<dbReference type="SUPFAM" id="SSF109998">
    <property type="entry name" value="Triger factor/SurA peptide-binding domain-like"/>
    <property type="match status" value="1"/>
</dbReference>
<gene>
    <name evidence="11" type="primary">tig</name>
    <name evidence="15" type="ORF">C7S18_16940</name>
</gene>
<accession>A0A2P1PVB5</accession>
<evidence type="ECO:0000256" key="9">
    <source>
        <dbReference type="ARBA" id="ARBA00023306"/>
    </source>
</evidence>
<dbReference type="AlphaFoldDB" id="A0A2P1PVB5"/>
<keyword evidence="8 11" id="KW-0413">Isomerase</keyword>
<comment type="subcellular location">
    <subcellularLocation>
        <location evidence="11">Cytoplasm</location>
    </subcellularLocation>
    <text evidence="11">About half TF is bound to the ribosome near the polypeptide exit tunnel while the other half is free in the cytoplasm.</text>
</comment>
<keyword evidence="6 11" id="KW-0697">Rotamase</keyword>
<dbReference type="HAMAP" id="MF_00303">
    <property type="entry name" value="Trigger_factor_Tig"/>
    <property type="match status" value="1"/>
</dbReference>
<dbReference type="Gene3D" id="3.10.50.40">
    <property type="match status" value="1"/>
</dbReference>
<keyword evidence="16" id="KW-1185">Reference proteome</keyword>
<evidence type="ECO:0000256" key="1">
    <source>
        <dbReference type="ARBA" id="ARBA00000971"/>
    </source>
</evidence>
<dbReference type="PANTHER" id="PTHR30560:SF3">
    <property type="entry name" value="TRIGGER FACTOR-LIKE PROTEIN TIG, CHLOROPLASTIC"/>
    <property type="match status" value="1"/>
</dbReference>
<evidence type="ECO:0000259" key="13">
    <source>
        <dbReference type="Pfam" id="PF05697"/>
    </source>
</evidence>
<dbReference type="PANTHER" id="PTHR30560">
    <property type="entry name" value="TRIGGER FACTOR CHAPERONE AND PEPTIDYL-PROLYL CIS/TRANS ISOMERASE"/>
    <property type="match status" value="1"/>
</dbReference>
<dbReference type="GO" id="GO:0044183">
    <property type="term" value="F:protein folding chaperone"/>
    <property type="evidence" value="ECO:0007669"/>
    <property type="project" value="TreeGrafter"/>
</dbReference>
<evidence type="ECO:0000256" key="12">
    <source>
        <dbReference type="SAM" id="Coils"/>
    </source>
</evidence>
<keyword evidence="7 11" id="KW-0143">Chaperone</keyword>
<keyword evidence="11" id="KW-0963">Cytoplasm</keyword>
<keyword evidence="12" id="KW-0175">Coiled coil</keyword>
<dbReference type="InterPro" id="IPR037041">
    <property type="entry name" value="Trigger_fac_C_sf"/>
</dbReference>
<evidence type="ECO:0000313" key="15">
    <source>
        <dbReference type="EMBL" id="AVP98770.1"/>
    </source>
</evidence>
<dbReference type="SUPFAM" id="SSF54534">
    <property type="entry name" value="FKBP-like"/>
    <property type="match status" value="1"/>
</dbReference>
<keyword evidence="5 11" id="KW-0132">Cell division</keyword>
<evidence type="ECO:0000256" key="5">
    <source>
        <dbReference type="ARBA" id="ARBA00022618"/>
    </source>
</evidence>
<evidence type="ECO:0000256" key="4">
    <source>
        <dbReference type="ARBA" id="ARBA00016902"/>
    </source>
</evidence>
<dbReference type="Proteomes" id="UP000241074">
    <property type="component" value="Chromosome"/>
</dbReference>
<dbReference type="GO" id="GO:0043335">
    <property type="term" value="P:protein unfolding"/>
    <property type="evidence" value="ECO:0007669"/>
    <property type="project" value="TreeGrafter"/>
</dbReference>
<dbReference type="InterPro" id="IPR005215">
    <property type="entry name" value="Trig_fac"/>
</dbReference>
<dbReference type="InterPro" id="IPR046357">
    <property type="entry name" value="PPIase_dom_sf"/>
</dbReference>
<dbReference type="Pfam" id="PF05697">
    <property type="entry name" value="Trigger_N"/>
    <property type="match status" value="1"/>
</dbReference>
<comment type="catalytic activity">
    <reaction evidence="1 11">
        <text>[protein]-peptidylproline (omega=180) = [protein]-peptidylproline (omega=0)</text>
        <dbReference type="Rhea" id="RHEA:16237"/>
        <dbReference type="Rhea" id="RHEA-COMP:10747"/>
        <dbReference type="Rhea" id="RHEA-COMP:10748"/>
        <dbReference type="ChEBI" id="CHEBI:83833"/>
        <dbReference type="ChEBI" id="CHEBI:83834"/>
        <dbReference type="EC" id="5.2.1.8"/>
    </reaction>
</comment>
<dbReference type="GO" id="GO:0003755">
    <property type="term" value="F:peptidyl-prolyl cis-trans isomerase activity"/>
    <property type="evidence" value="ECO:0007669"/>
    <property type="project" value="UniProtKB-UniRule"/>
</dbReference>
<name>A0A2P1PVB5_9GAMM</name>
<dbReference type="GO" id="GO:0043022">
    <property type="term" value="F:ribosome binding"/>
    <property type="evidence" value="ECO:0007669"/>
    <property type="project" value="TreeGrafter"/>
</dbReference>
<dbReference type="InterPro" id="IPR027304">
    <property type="entry name" value="Trigger_fact/SurA_dom_sf"/>
</dbReference>
<dbReference type="InterPro" id="IPR036611">
    <property type="entry name" value="Trigger_fac_ribosome-bd_sf"/>
</dbReference>
<dbReference type="Pfam" id="PF05698">
    <property type="entry name" value="Trigger_C"/>
    <property type="match status" value="1"/>
</dbReference>